<dbReference type="Proteomes" id="UP001431209">
    <property type="component" value="Unassembled WGS sequence"/>
</dbReference>
<gene>
    <name evidence="1" type="ORF">AKO1_008089</name>
</gene>
<keyword evidence="2" id="KW-1185">Reference proteome</keyword>
<evidence type="ECO:0000313" key="2">
    <source>
        <dbReference type="Proteomes" id="UP001431209"/>
    </source>
</evidence>
<name>A0AAW2YR19_9EUKA</name>
<dbReference type="EMBL" id="JAOPGA020000522">
    <property type="protein sequence ID" value="KAL0479265.1"/>
    <property type="molecule type" value="Genomic_DNA"/>
</dbReference>
<reference evidence="1 2" key="1">
    <citation type="submission" date="2024-03" db="EMBL/GenBank/DDBJ databases">
        <title>The Acrasis kona genome and developmental transcriptomes reveal deep origins of eukaryotic multicellular pathways.</title>
        <authorList>
            <person name="Sheikh S."/>
            <person name="Fu C.-J."/>
            <person name="Brown M.W."/>
            <person name="Baldauf S.L."/>
        </authorList>
    </citation>
    <scope>NUCLEOTIDE SEQUENCE [LARGE SCALE GENOMIC DNA]</scope>
    <source>
        <strain evidence="1 2">ATCC MYA-3509</strain>
    </source>
</reference>
<feature type="non-terminal residue" evidence="1">
    <location>
        <position position="155"/>
    </location>
</feature>
<organism evidence="1 2">
    <name type="scientific">Acrasis kona</name>
    <dbReference type="NCBI Taxonomy" id="1008807"/>
    <lineage>
        <taxon>Eukaryota</taxon>
        <taxon>Discoba</taxon>
        <taxon>Heterolobosea</taxon>
        <taxon>Tetramitia</taxon>
        <taxon>Eutetramitia</taxon>
        <taxon>Acrasidae</taxon>
        <taxon>Acrasis</taxon>
    </lineage>
</organism>
<dbReference type="AlphaFoldDB" id="A0AAW2YR19"/>
<comment type="caution">
    <text evidence="1">The sequence shown here is derived from an EMBL/GenBank/DDBJ whole genome shotgun (WGS) entry which is preliminary data.</text>
</comment>
<protein>
    <submittedName>
        <fullName evidence="1">Uncharacterized protein</fullName>
    </submittedName>
</protein>
<dbReference type="PANTHER" id="PTHR34204:SF2">
    <property type="entry name" value="RNA-BINDING ASCH DOMAIN PROTEIN"/>
    <property type="match status" value="1"/>
</dbReference>
<proteinExistence type="predicted"/>
<accession>A0AAW2YR19</accession>
<evidence type="ECO:0000313" key="1">
    <source>
        <dbReference type="EMBL" id="KAL0479265.1"/>
    </source>
</evidence>
<sequence>MEVTNDPLQELSPFLSTIGFRGILTMLKQRKTPGSIDYFLPSRQQLINSFNVMHNKDLSVGGRALDKHCKRSVTDNFWGTMTGGAKQRNEKAIVVLEKILEQADWINSHLLPHGIPCFEVRTVQGYGARWVYSRGNPQEQDKEDDIMIFRGFLEP</sequence>
<dbReference type="PANTHER" id="PTHR34204">
    <property type="entry name" value="RNA-BINDING ASCH DOMAIN PROTEIN"/>
    <property type="match status" value="1"/>
</dbReference>